<dbReference type="AlphaFoldDB" id="A0A6M0K6A9"/>
<proteinExistence type="predicted"/>
<evidence type="ECO:0000313" key="1">
    <source>
        <dbReference type="EMBL" id="NEV64473.1"/>
    </source>
</evidence>
<sequence>MPTSRLDLAAIERSLRAVQRDFDRINASLDTPRDPFDDEVLERMLAGYRFVDQLQAWNVDLLERGSSEQLLQLNCLILCENPGPALEECSPQFRLTMQRFYDDSSQGGVRALMNYLADHRHPTVWRRAAGVYIQMLSEPQLFFEGNHRTGALLTSHILVRQGRPPFVLSPENAKAYFDPSSLIKGYRKGTFKAMREMPRLRNRIADLLEATAVQAYLIPPHRALSA</sequence>
<keyword evidence="2" id="KW-1185">Reference proteome</keyword>
<dbReference type="Gene3D" id="1.10.3290.10">
    <property type="entry name" value="Fido-like domain"/>
    <property type="match status" value="1"/>
</dbReference>
<name>A0A6M0K6A9_9GAMM</name>
<dbReference type="InterPro" id="IPR036597">
    <property type="entry name" value="Fido-like_dom_sf"/>
</dbReference>
<dbReference type="RefSeq" id="WP_164455253.1">
    <property type="nucleotide sequence ID" value="NZ_JAAIJQ010000093.1"/>
</dbReference>
<organism evidence="1 2">
    <name type="scientific">Thiorhodococcus minor</name>
    <dbReference type="NCBI Taxonomy" id="57489"/>
    <lineage>
        <taxon>Bacteria</taxon>
        <taxon>Pseudomonadati</taxon>
        <taxon>Pseudomonadota</taxon>
        <taxon>Gammaproteobacteria</taxon>
        <taxon>Chromatiales</taxon>
        <taxon>Chromatiaceae</taxon>
        <taxon>Thiorhodococcus</taxon>
    </lineage>
</organism>
<dbReference type="SUPFAM" id="SSF140931">
    <property type="entry name" value="Fic-like"/>
    <property type="match status" value="1"/>
</dbReference>
<dbReference type="EMBL" id="JAAIJQ010000093">
    <property type="protein sequence ID" value="NEV64473.1"/>
    <property type="molecule type" value="Genomic_DNA"/>
</dbReference>
<protein>
    <recommendedName>
        <fullName evidence="3">Fido domain-containing protein</fullName>
    </recommendedName>
</protein>
<evidence type="ECO:0008006" key="3">
    <source>
        <dbReference type="Google" id="ProtNLM"/>
    </source>
</evidence>
<evidence type="ECO:0000313" key="2">
    <source>
        <dbReference type="Proteomes" id="UP000483379"/>
    </source>
</evidence>
<comment type="caution">
    <text evidence="1">The sequence shown here is derived from an EMBL/GenBank/DDBJ whole genome shotgun (WGS) entry which is preliminary data.</text>
</comment>
<gene>
    <name evidence="1" type="ORF">G3446_21785</name>
</gene>
<dbReference type="Proteomes" id="UP000483379">
    <property type="component" value="Unassembled WGS sequence"/>
</dbReference>
<reference evidence="1 2" key="1">
    <citation type="submission" date="2020-02" db="EMBL/GenBank/DDBJ databases">
        <title>Genome sequences of Thiorhodococcus mannitoliphagus and Thiorhodococcus minor, purple sulfur photosynthetic bacteria in the gammaproteobacterial family, Chromatiaceae.</title>
        <authorList>
            <person name="Aviles F.A."/>
            <person name="Meyer T.E."/>
            <person name="Kyndt J.A."/>
        </authorList>
    </citation>
    <scope>NUCLEOTIDE SEQUENCE [LARGE SCALE GENOMIC DNA]</scope>
    <source>
        <strain evidence="1 2">DSM 11518</strain>
    </source>
</reference>
<accession>A0A6M0K6A9</accession>